<organism evidence="1 2">
    <name type="scientific">Catharanthus roseus</name>
    <name type="common">Madagascar periwinkle</name>
    <name type="synonym">Vinca rosea</name>
    <dbReference type="NCBI Taxonomy" id="4058"/>
    <lineage>
        <taxon>Eukaryota</taxon>
        <taxon>Viridiplantae</taxon>
        <taxon>Streptophyta</taxon>
        <taxon>Embryophyta</taxon>
        <taxon>Tracheophyta</taxon>
        <taxon>Spermatophyta</taxon>
        <taxon>Magnoliopsida</taxon>
        <taxon>eudicotyledons</taxon>
        <taxon>Gunneridae</taxon>
        <taxon>Pentapetalae</taxon>
        <taxon>asterids</taxon>
        <taxon>lamiids</taxon>
        <taxon>Gentianales</taxon>
        <taxon>Apocynaceae</taxon>
        <taxon>Rauvolfioideae</taxon>
        <taxon>Vinceae</taxon>
        <taxon>Catharanthinae</taxon>
        <taxon>Catharanthus</taxon>
    </lineage>
</organism>
<evidence type="ECO:0000313" key="2">
    <source>
        <dbReference type="Proteomes" id="UP001060085"/>
    </source>
</evidence>
<sequence length="220" mass="24836">MARKLSPNYAISPSGCVGSVSFVFVSIYHRLVPYFYPKPDHKVPARLAISSTAFPRSIGDGSDSTAARSRQFQGKKKRKQTSDLLFFKGDTIAKGPSSSSLPLTFTKWTRKAIKRAGVRRGSLGRCEQNEHSHQIRRQGLTFLMRKELKPRPMGMSLRNAVGHPSRCSNGSRMPIPHSELGQSCLPKEDTMKKGQKRLKTERKRWKTMLNGDHKSTYCQR</sequence>
<dbReference type="Proteomes" id="UP001060085">
    <property type="component" value="Linkage Group LG03"/>
</dbReference>
<name>A0ACC0BII0_CATRO</name>
<comment type="caution">
    <text evidence="1">The sequence shown here is derived from an EMBL/GenBank/DDBJ whole genome shotgun (WGS) entry which is preliminary data.</text>
</comment>
<reference evidence="2" key="1">
    <citation type="journal article" date="2023" name="Nat. Plants">
        <title>Single-cell RNA sequencing provides a high-resolution roadmap for understanding the multicellular compartmentation of specialized metabolism.</title>
        <authorList>
            <person name="Sun S."/>
            <person name="Shen X."/>
            <person name="Li Y."/>
            <person name="Li Y."/>
            <person name="Wang S."/>
            <person name="Li R."/>
            <person name="Zhang H."/>
            <person name="Shen G."/>
            <person name="Guo B."/>
            <person name="Wei J."/>
            <person name="Xu J."/>
            <person name="St-Pierre B."/>
            <person name="Chen S."/>
            <person name="Sun C."/>
        </authorList>
    </citation>
    <scope>NUCLEOTIDE SEQUENCE [LARGE SCALE GENOMIC DNA]</scope>
</reference>
<evidence type="ECO:0000313" key="1">
    <source>
        <dbReference type="EMBL" id="KAI5672437.1"/>
    </source>
</evidence>
<keyword evidence="2" id="KW-1185">Reference proteome</keyword>
<protein>
    <submittedName>
        <fullName evidence="1">Uncharacterized protein</fullName>
    </submittedName>
</protein>
<accession>A0ACC0BII0</accession>
<proteinExistence type="predicted"/>
<dbReference type="EMBL" id="CM044703">
    <property type="protein sequence ID" value="KAI5672437.1"/>
    <property type="molecule type" value="Genomic_DNA"/>
</dbReference>
<gene>
    <name evidence="1" type="ORF">M9H77_12801</name>
</gene>